<feature type="region of interest" description="Disordered" evidence="1">
    <location>
        <begin position="354"/>
        <end position="395"/>
    </location>
</feature>
<name>A0A811KTP6_BURXY</name>
<feature type="compositionally biased region" description="Polar residues" evidence="1">
    <location>
        <begin position="98"/>
        <end position="107"/>
    </location>
</feature>
<dbReference type="AlphaFoldDB" id="A0A811KTP6"/>
<feature type="region of interest" description="Disordered" evidence="1">
    <location>
        <begin position="74"/>
        <end position="118"/>
    </location>
</feature>
<gene>
    <name evidence="2" type="ORF">BXYJ_LOCUS5525</name>
</gene>
<feature type="region of interest" description="Disordered" evidence="1">
    <location>
        <begin position="650"/>
        <end position="673"/>
    </location>
</feature>
<feature type="compositionally biased region" description="Polar residues" evidence="1">
    <location>
        <begin position="663"/>
        <end position="673"/>
    </location>
</feature>
<dbReference type="EMBL" id="CAJFCV020000003">
    <property type="protein sequence ID" value="CAG9104114.1"/>
    <property type="molecule type" value="Genomic_DNA"/>
</dbReference>
<feature type="region of interest" description="Disordered" evidence="1">
    <location>
        <begin position="444"/>
        <end position="464"/>
    </location>
</feature>
<dbReference type="Proteomes" id="UP000659654">
    <property type="component" value="Unassembled WGS sequence"/>
</dbReference>
<protein>
    <submittedName>
        <fullName evidence="2">(pine wood nematode) hypothetical protein</fullName>
    </submittedName>
</protein>
<sequence length="764" mass="88458">MGRKYSSVACIDPVESDEILRTEDHTSDFEDQIEASLNVELGFIDDQVADGTTQLTLWNPTRYCARKTTHQILRTKLKRENPSEEAEEPSSSLENDVNKLTRNQPKDTASPEHPMVPVQKRMQVNKNESGTIDVDFGYLLPKMEKNLPELSNLSPKLPFTPSLPHQNYSDCDSRVEKTEFYRESIKKALSDTHIMNTLTFEQIYLLRNGRMSYITGEEKEEFIYDILYNIFVVTEELYIEHRCKILEKRLRGPILEFYQALNKSTDYFGDIMDPLMEEFGYEKDIDYFSTFPHYDQTLIRDSLPSQDEAYNAFQLQKQHSSDIKKLDLHCNFCGKPNHLEKSCFKKKRERVLSSKNLPESQEQCQSDLSQSDLNNSSPIVHDKHPDLTCSSDPKEIIDPTDAYDENFDELLRCYQQLMERYKRNTEVRKVVKIDNEKFTATNEPCQSKKPCESDSNIEEKGEDHSGFENGDFEELFYKPEAPLSHTKANYQTDYTSELSKSVFMSWNKEKYDDSIDFMEILDDSLYAEWLKDDPIRKKCSELDANLPKVESDCANLAESCVFQLMSSLTLGQNNQISENYEDYNRFSSSFLPAKGCKFKFAQETQCLNGALNQQTSAGLANYSRIEGKGCKFKEIFENFGHENFSNRKIMNSSDLERNEKTKNSNSETDITSPYQKIKGKGTKFKSFDTMWTCMAKCINRAILIKTNYELIQILRAYDGANDVLHPASVKRSAPWRREQLKNYTFDDLELFRYGKAKDTSVPGK</sequence>
<dbReference type="EMBL" id="CAJFDI010000003">
    <property type="protein sequence ID" value="CAD5219131.1"/>
    <property type="molecule type" value="Genomic_DNA"/>
</dbReference>
<accession>A0A811KTP6</accession>
<feature type="compositionally biased region" description="Basic and acidic residues" evidence="1">
    <location>
        <begin position="380"/>
        <end position="395"/>
    </location>
</feature>
<feature type="compositionally biased region" description="Low complexity" evidence="1">
    <location>
        <begin position="365"/>
        <end position="377"/>
    </location>
</feature>
<feature type="compositionally biased region" description="Polar residues" evidence="1">
    <location>
        <begin position="354"/>
        <end position="364"/>
    </location>
</feature>
<evidence type="ECO:0000313" key="2">
    <source>
        <dbReference type="EMBL" id="CAD5219131.1"/>
    </source>
</evidence>
<organism evidence="2 3">
    <name type="scientific">Bursaphelenchus xylophilus</name>
    <name type="common">Pinewood nematode worm</name>
    <name type="synonym">Aphelenchoides xylophilus</name>
    <dbReference type="NCBI Taxonomy" id="6326"/>
    <lineage>
        <taxon>Eukaryota</taxon>
        <taxon>Metazoa</taxon>
        <taxon>Ecdysozoa</taxon>
        <taxon>Nematoda</taxon>
        <taxon>Chromadorea</taxon>
        <taxon>Rhabditida</taxon>
        <taxon>Tylenchina</taxon>
        <taxon>Tylenchomorpha</taxon>
        <taxon>Aphelenchoidea</taxon>
        <taxon>Aphelenchoididae</taxon>
        <taxon>Bursaphelenchus</taxon>
    </lineage>
</organism>
<feature type="compositionally biased region" description="Basic and acidic residues" evidence="1">
    <location>
        <begin position="449"/>
        <end position="464"/>
    </location>
</feature>
<keyword evidence="3" id="KW-1185">Reference proteome</keyword>
<evidence type="ECO:0000313" key="3">
    <source>
        <dbReference type="Proteomes" id="UP000659654"/>
    </source>
</evidence>
<dbReference type="Proteomes" id="UP000582659">
    <property type="component" value="Unassembled WGS sequence"/>
</dbReference>
<comment type="caution">
    <text evidence="2">The sequence shown here is derived from an EMBL/GenBank/DDBJ whole genome shotgun (WGS) entry which is preliminary data.</text>
</comment>
<reference evidence="2" key="1">
    <citation type="submission" date="2020-09" db="EMBL/GenBank/DDBJ databases">
        <authorList>
            <person name="Kikuchi T."/>
        </authorList>
    </citation>
    <scope>NUCLEOTIDE SEQUENCE</scope>
    <source>
        <strain evidence="2">Ka4C1</strain>
    </source>
</reference>
<proteinExistence type="predicted"/>
<evidence type="ECO:0000256" key="1">
    <source>
        <dbReference type="SAM" id="MobiDB-lite"/>
    </source>
</evidence>